<dbReference type="PANTHER" id="PTHR23101">
    <property type="entry name" value="RAB GDP/GTP EXCHANGE FACTOR"/>
    <property type="match status" value="1"/>
</dbReference>
<evidence type="ECO:0000259" key="2">
    <source>
        <dbReference type="Pfam" id="PF18151"/>
    </source>
</evidence>
<dbReference type="Gene3D" id="1.10.246.120">
    <property type="match status" value="1"/>
</dbReference>
<protein>
    <recommendedName>
        <fullName evidence="2">RABX5 catalytic core helical domain-containing protein</fullName>
    </recommendedName>
</protein>
<dbReference type="GO" id="GO:0005829">
    <property type="term" value="C:cytosol"/>
    <property type="evidence" value="ECO:0007669"/>
    <property type="project" value="TreeGrafter"/>
</dbReference>
<dbReference type="Pfam" id="PF18151">
    <property type="entry name" value="DUF5601"/>
    <property type="match status" value="1"/>
</dbReference>
<proteinExistence type="predicted"/>
<reference evidence="3" key="1">
    <citation type="submission" date="2020-04" db="EMBL/GenBank/DDBJ databases">
        <authorList>
            <person name="Alioto T."/>
            <person name="Alioto T."/>
            <person name="Gomez Garrido J."/>
        </authorList>
    </citation>
    <scope>NUCLEOTIDE SEQUENCE</scope>
    <source>
        <strain evidence="3">A484AB</strain>
    </source>
</reference>
<feature type="domain" description="RABX5 catalytic core helical" evidence="2">
    <location>
        <begin position="256"/>
        <end position="317"/>
    </location>
</feature>
<feature type="compositionally biased region" description="Basic and acidic residues" evidence="1">
    <location>
        <begin position="1"/>
        <end position="14"/>
    </location>
</feature>
<dbReference type="GO" id="GO:0031267">
    <property type="term" value="F:small GTPase binding"/>
    <property type="evidence" value="ECO:0007669"/>
    <property type="project" value="TreeGrafter"/>
</dbReference>
<dbReference type="OrthoDB" id="10264848at2759"/>
<dbReference type="SUPFAM" id="SSF109993">
    <property type="entry name" value="VPS9 domain"/>
    <property type="match status" value="1"/>
</dbReference>
<gene>
    <name evidence="3" type="ORF">PACLA_8A018329</name>
</gene>
<dbReference type="PANTHER" id="PTHR23101:SF25">
    <property type="entry name" value="GTPASE-ACTIVATING PROTEIN AND VPS9 DOMAIN-CONTAINING PROTEIN 1"/>
    <property type="match status" value="1"/>
</dbReference>
<accession>A0A7D9L5K5</accession>
<feature type="region of interest" description="Disordered" evidence="1">
    <location>
        <begin position="1"/>
        <end position="37"/>
    </location>
</feature>
<sequence>KKGNRDDVRRKSLKENIQNVISNTVTSPKRDKKKGRSTTLFTKKRRTKKNNERLIDSNDVATFIASVEKVKTPKVICDEIMHKYAAIKKDRPHKSQSNVTMETAQSARDEEGIMKDAKNKLRLVLSNGSAPVFPVCSPARKSEKAGRALLTYLKQDLADAITYENCTMVARLYETLSTLEKLSPTRYPQVLNELQQDYVSRKAYLSYLVRAHQGLVATRQYLEKALERVDREREICRRYLMTQCVSMFIVNQKEKLDAFVAKFDKLPMADEKSEEMKSFIQGIKEAFQQSPLWLGSNDRQKEEAFDAVERQAISRVYWTAVYAFGETDKFRDDVFHESVKSLCSSIGEDFGLLEIKEDFQNEAPWFPAQYELYALSAYKT</sequence>
<dbReference type="EMBL" id="CACRXK020014029">
    <property type="protein sequence ID" value="CAB4026133.1"/>
    <property type="molecule type" value="Genomic_DNA"/>
</dbReference>
<name>A0A7D9L5K5_PARCT</name>
<feature type="non-terminal residue" evidence="3">
    <location>
        <position position="380"/>
    </location>
</feature>
<dbReference type="InterPro" id="IPR045046">
    <property type="entry name" value="Vps9-like"/>
</dbReference>
<feature type="compositionally biased region" description="Polar residues" evidence="1">
    <location>
        <begin position="15"/>
        <end position="27"/>
    </location>
</feature>
<dbReference type="InterPro" id="IPR037191">
    <property type="entry name" value="VPS9_dom_sf"/>
</dbReference>
<dbReference type="GO" id="GO:0005085">
    <property type="term" value="F:guanyl-nucleotide exchange factor activity"/>
    <property type="evidence" value="ECO:0007669"/>
    <property type="project" value="InterPro"/>
</dbReference>
<evidence type="ECO:0000313" key="3">
    <source>
        <dbReference type="EMBL" id="CAB4026133.1"/>
    </source>
</evidence>
<dbReference type="Proteomes" id="UP001152795">
    <property type="component" value="Unassembled WGS sequence"/>
</dbReference>
<dbReference type="GO" id="GO:0016192">
    <property type="term" value="P:vesicle-mediated transport"/>
    <property type="evidence" value="ECO:0007669"/>
    <property type="project" value="InterPro"/>
</dbReference>
<comment type="caution">
    <text evidence="3">The sequence shown here is derived from an EMBL/GenBank/DDBJ whole genome shotgun (WGS) entry which is preliminary data.</text>
</comment>
<keyword evidence="4" id="KW-1185">Reference proteome</keyword>
<dbReference type="AlphaFoldDB" id="A0A7D9L5K5"/>
<evidence type="ECO:0000313" key="4">
    <source>
        <dbReference type="Proteomes" id="UP001152795"/>
    </source>
</evidence>
<dbReference type="InterPro" id="IPR041545">
    <property type="entry name" value="DUF5601"/>
</dbReference>
<evidence type="ECO:0000256" key="1">
    <source>
        <dbReference type="SAM" id="MobiDB-lite"/>
    </source>
</evidence>
<organism evidence="3 4">
    <name type="scientific">Paramuricea clavata</name>
    <name type="common">Red gorgonian</name>
    <name type="synonym">Violescent sea-whip</name>
    <dbReference type="NCBI Taxonomy" id="317549"/>
    <lineage>
        <taxon>Eukaryota</taxon>
        <taxon>Metazoa</taxon>
        <taxon>Cnidaria</taxon>
        <taxon>Anthozoa</taxon>
        <taxon>Octocorallia</taxon>
        <taxon>Malacalcyonacea</taxon>
        <taxon>Plexauridae</taxon>
        <taxon>Paramuricea</taxon>
    </lineage>
</organism>
<dbReference type="GO" id="GO:0030139">
    <property type="term" value="C:endocytic vesicle"/>
    <property type="evidence" value="ECO:0007669"/>
    <property type="project" value="TreeGrafter"/>
</dbReference>